<dbReference type="EC" id="5.2.1.2" evidence="5"/>
<dbReference type="PANTHER" id="PTHR42673">
    <property type="entry name" value="MALEYLACETOACETATE ISOMERASE"/>
    <property type="match status" value="1"/>
</dbReference>
<feature type="domain" description="GST C-terminal" evidence="9">
    <location>
        <begin position="132"/>
        <end position="252"/>
    </location>
</feature>
<dbReference type="GO" id="GO:0006559">
    <property type="term" value="P:L-phenylalanine catabolic process"/>
    <property type="evidence" value="ECO:0007669"/>
    <property type="project" value="UniProtKB-UniPathway"/>
</dbReference>
<dbReference type="PANTHER" id="PTHR42673:SF4">
    <property type="entry name" value="MALEYLACETOACETATE ISOMERASE"/>
    <property type="match status" value="1"/>
</dbReference>
<dbReference type="Gene3D" id="3.40.30.10">
    <property type="entry name" value="Glutaredoxin"/>
    <property type="match status" value="1"/>
</dbReference>
<feature type="domain" description="GST N-terminal" evidence="8">
    <location>
        <begin position="44"/>
        <end position="127"/>
    </location>
</feature>
<dbReference type="GO" id="GO:0016034">
    <property type="term" value="F:maleylacetoacetate isomerase activity"/>
    <property type="evidence" value="ECO:0007669"/>
    <property type="project" value="UniProtKB-EC"/>
</dbReference>
<dbReference type="PROSITE" id="PS50405">
    <property type="entry name" value="GST_CTER"/>
    <property type="match status" value="1"/>
</dbReference>
<keyword evidence="10" id="KW-0413">Isomerase</keyword>
<evidence type="ECO:0000313" key="10">
    <source>
        <dbReference type="EMBL" id="JAC54875.1"/>
    </source>
</evidence>
<dbReference type="PROSITE" id="PS50404">
    <property type="entry name" value="GST_NTER"/>
    <property type="match status" value="1"/>
</dbReference>
<dbReference type="InterPro" id="IPR034330">
    <property type="entry name" value="GST_Zeta_C"/>
</dbReference>
<evidence type="ECO:0000256" key="4">
    <source>
        <dbReference type="ARBA" id="ARBA00010007"/>
    </source>
</evidence>
<evidence type="ECO:0000256" key="2">
    <source>
        <dbReference type="ARBA" id="ARBA00001955"/>
    </source>
</evidence>
<dbReference type="SUPFAM" id="SSF47616">
    <property type="entry name" value="GST C-terminal domain-like"/>
    <property type="match status" value="1"/>
</dbReference>
<dbReference type="InterPro" id="IPR036249">
    <property type="entry name" value="Thioredoxin-like_sf"/>
</dbReference>
<dbReference type="InterPro" id="IPR010987">
    <property type="entry name" value="Glutathione-S-Trfase_C-like"/>
</dbReference>
<evidence type="ECO:0000256" key="7">
    <source>
        <dbReference type="ARBA" id="ARBA00023232"/>
    </source>
</evidence>
<dbReference type="SUPFAM" id="SSF52833">
    <property type="entry name" value="Thioredoxin-like"/>
    <property type="match status" value="1"/>
</dbReference>
<dbReference type="UniPathway" id="UPA00139">
    <property type="reaction ID" value="UER00340"/>
</dbReference>
<dbReference type="GO" id="GO:0005739">
    <property type="term" value="C:mitochondrion"/>
    <property type="evidence" value="ECO:0007669"/>
    <property type="project" value="TreeGrafter"/>
</dbReference>
<comment type="pathway">
    <text evidence="3">Amino-acid degradation; L-phenylalanine degradation; acetoacetate and fumarate from L-phenylalanine: step 5/6.</text>
</comment>
<dbReference type="EMBL" id="GAKP01004077">
    <property type="protein sequence ID" value="JAC54875.1"/>
    <property type="molecule type" value="Transcribed_RNA"/>
</dbReference>
<dbReference type="InterPro" id="IPR004045">
    <property type="entry name" value="Glutathione_S-Trfase_N"/>
</dbReference>
<evidence type="ECO:0000256" key="1">
    <source>
        <dbReference type="ARBA" id="ARBA00001622"/>
    </source>
</evidence>
<dbReference type="InterPro" id="IPR036282">
    <property type="entry name" value="Glutathione-S-Trfase_C_sf"/>
</dbReference>
<dbReference type="CDD" id="cd03042">
    <property type="entry name" value="GST_N_Zeta"/>
    <property type="match status" value="1"/>
</dbReference>
<protein>
    <recommendedName>
        <fullName evidence="5">maleylacetoacetate isomerase</fullName>
        <ecNumber evidence="5">5.2.1.2</ecNumber>
    </recommendedName>
</protein>
<dbReference type="GeneID" id="105225841"/>
<evidence type="ECO:0000259" key="8">
    <source>
        <dbReference type="PROSITE" id="PS50404"/>
    </source>
</evidence>
<dbReference type="OrthoDB" id="202840at2759"/>
<dbReference type="InterPro" id="IPR005955">
    <property type="entry name" value="GST_Zeta"/>
</dbReference>
<dbReference type="SFLD" id="SFLDG00358">
    <property type="entry name" value="Main_(cytGST)"/>
    <property type="match status" value="1"/>
</dbReference>
<dbReference type="Gene3D" id="1.20.1050.10">
    <property type="match status" value="1"/>
</dbReference>
<dbReference type="KEGG" id="bdr:105225841"/>
<dbReference type="CDD" id="cd03191">
    <property type="entry name" value="GST_C_Zeta"/>
    <property type="match status" value="1"/>
</dbReference>
<evidence type="ECO:0000256" key="5">
    <source>
        <dbReference type="ARBA" id="ARBA00013199"/>
    </source>
</evidence>
<dbReference type="PROSITE" id="PS51354">
    <property type="entry name" value="GLUTAREDOXIN_2"/>
    <property type="match status" value="1"/>
</dbReference>
<dbReference type="InterPro" id="IPR034333">
    <property type="entry name" value="GST_Zeta_N"/>
</dbReference>
<dbReference type="GO" id="GO:0006749">
    <property type="term" value="P:glutathione metabolic process"/>
    <property type="evidence" value="ECO:0007669"/>
    <property type="project" value="TreeGrafter"/>
</dbReference>
<dbReference type="Pfam" id="PF13409">
    <property type="entry name" value="GST_N_2"/>
    <property type="match status" value="1"/>
</dbReference>
<organism evidence="10">
    <name type="scientific">Bactrocera dorsalis</name>
    <name type="common">Oriental fruit fly</name>
    <name type="synonym">Dacus dorsalis</name>
    <dbReference type="NCBI Taxonomy" id="27457"/>
    <lineage>
        <taxon>Eukaryota</taxon>
        <taxon>Metazoa</taxon>
        <taxon>Ecdysozoa</taxon>
        <taxon>Arthropoda</taxon>
        <taxon>Hexapoda</taxon>
        <taxon>Insecta</taxon>
        <taxon>Pterygota</taxon>
        <taxon>Neoptera</taxon>
        <taxon>Endopterygota</taxon>
        <taxon>Diptera</taxon>
        <taxon>Brachycera</taxon>
        <taxon>Muscomorpha</taxon>
        <taxon>Tephritoidea</taxon>
        <taxon>Tephritidae</taxon>
        <taxon>Bactrocera</taxon>
        <taxon>Bactrocera</taxon>
    </lineage>
</organism>
<evidence type="ECO:0000259" key="9">
    <source>
        <dbReference type="PROSITE" id="PS50405"/>
    </source>
</evidence>
<accession>A0A034WL55</accession>
<dbReference type="FunFam" id="1.20.1050.10:FF:000010">
    <property type="entry name" value="Maleylacetoacetate isomerase isoform 1"/>
    <property type="match status" value="1"/>
</dbReference>
<dbReference type="InterPro" id="IPR040079">
    <property type="entry name" value="Glutathione_S-Trfase"/>
</dbReference>
<dbReference type="NCBIfam" id="TIGR01262">
    <property type="entry name" value="maiA"/>
    <property type="match status" value="1"/>
</dbReference>
<comment type="similarity">
    <text evidence="4">Belongs to the GST superfamily. Zeta family.</text>
</comment>
<dbReference type="EMBL" id="GAKP01004076">
    <property type="protein sequence ID" value="JAC54876.1"/>
    <property type="molecule type" value="Transcribed_RNA"/>
</dbReference>
<dbReference type="GO" id="GO:0004364">
    <property type="term" value="F:glutathione transferase activity"/>
    <property type="evidence" value="ECO:0007669"/>
    <property type="project" value="TreeGrafter"/>
</dbReference>
<evidence type="ECO:0000256" key="3">
    <source>
        <dbReference type="ARBA" id="ARBA00004671"/>
    </source>
</evidence>
<comment type="cofactor">
    <cofactor evidence="2">
        <name>glutathione</name>
        <dbReference type="ChEBI" id="CHEBI:57925"/>
    </cofactor>
</comment>
<sequence length="257" mass="29303">MNTALSSRQLFQSIWQTHRALKMSAQQISASAALHKPVETSEGMKPILYSYWHSSCSWRVRTALHWKNIPYETRAINLLKPESGQHSAEYLAINPTAHVPTLFIDGKNLIESIAILHYLEETRPLPALLPQDVYERAKVREIVEIIASGIQPLQNRKVQKRVEHDKRLEWVQHWVNSGFRALEEKLSTTAGKYCVGDEVSMADCCLLPQVFNARNSQVDMRQYPIISRIESELKMIPAFIAAHPHNQPDCPTELSGK</sequence>
<proteinExistence type="inferred from homology"/>
<dbReference type="RefSeq" id="XP_011202790.2">
    <property type="nucleotide sequence ID" value="XM_011204488.3"/>
</dbReference>
<evidence type="ECO:0000256" key="6">
    <source>
        <dbReference type="ARBA" id="ARBA00022878"/>
    </source>
</evidence>
<keyword evidence="7" id="KW-0585">Phenylalanine catabolism</keyword>
<name>A0A034WL55_BACDO</name>
<keyword evidence="6" id="KW-0828">Tyrosine catabolism</keyword>
<dbReference type="AlphaFoldDB" id="A0A034WL55"/>
<dbReference type="GO" id="GO:0006572">
    <property type="term" value="P:L-tyrosine catabolic process"/>
    <property type="evidence" value="ECO:0007669"/>
    <property type="project" value="UniProtKB-KW"/>
</dbReference>
<dbReference type="SFLD" id="SFLDS00019">
    <property type="entry name" value="Glutathione_Transferase_(cytos"/>
    <property type="match status" value="1"/>
</dbReference>
<comment type="catalytic activity">
    <reaction evidence="1">
        <text>4-maleylacetoacetate = 4-fumarylacetoacetate</text>
        <dbReference type="Rhea" id="RHEA:14817"/>
        <dbReference type="ChEBI" id="CHEBI:17105"/>
        <dbReference type="ChEBI" id="CHEBI:18034"/>
        <dbReference type="EC" id="5.2.1.2"/>
    </reaction>
</comment>
<gene>
    <name evidence="10" type="primary">MAAI2</name>
</gene>
<reference evidence="10" key="1">
    <citation type="journal article" date="2014" name="BMC Genomics">
        <title>Characterizing the developmental transcriptome of the oriental fruit fly, Bactrocera dorsalis (Diptera: Tephritidae) through comparative genomic analysis with Drosophila melanogaster utilizing modENCODE datasets.</title>
        <authorList>
            <person name="Geib S.M."/>
            <person name="Calla B."/>
            <person name="Hall B."/>
            <person name="Hou S."/>
            <person name="Manoukis N.C."/>
        </authorList>
    </citation>
    <scope>NUCLEOTIDE SEQUENCE</scope>
    <source>
        <strain evidence="10">Punador</strain>
    </source>
</reference>